<gene>
    <name evidence="2" type="ORF">KHLLAP_LOCUS10850</name>
</gene>
<dbReference type="Proteomes" id="UP001295740">
    <property type="component" value="Unassembled WGS sequence"/>
</dbReference>
<feature type="compositionally biased region" description="Low complexity" evidence="1">
    <location>
        <begin position="45"/>
        <end position="55"/>
    </location>
</feature>
<name>A0AAI8YMN1_9PEZI</name>
<protein>
    <submittedName>
        <fullName evidence="2">Uu.00g050850.m01.CDS01</fullName>
    </submittedName>
</protein>
<feature type="compositionally biased region" description="Low complexity" evidence="1">
    <location>
        <begin position="372"/>
        <end position="395"/>
    </location>
</feature>
<accession>A0AAI8YMN1</accession>
<feature type="compositionally biased region" description="Polar residues" evidence="1">
    <location>
        <begin position="19"/>
        <end position="33"/>
    </location>
</feature>
<organism evidence="2 3">
    <name type="scientific">Anthostomella pinea</name>
    <dbReference type="NCBI Taxonomy" id="933095"/>
    <lineage>
        <taxon>Eukaryota</taxon>
        <taxon>Fungi</taxon>
        <taxon>Dikarya</taxon>
        <taxon>Ascomycota</taxon>
        <taxon>Pezizomycotina</taxon>
        <taxon>Sordariomycetes</taxon>
        <taxon>Xylariomycetidae</taxon>
        <taxon>Xylariales</taxon>
        <taxon>Xylariaceae</taxon>
        <taxon>Anthostomella</taxon>
    </lineage>
</organism>
<evidence type="ECO:0000256" key="1">
    <source>
        <dbReference type="SAM" id="MobiDB-lite"/>
    </source>
</evidence>
<evidence type="ECO:0000313" key="3">
    <source>
        <dbReference type="Proteomes" id="UP001295740"/>
    </source>
</evidence>
<feature type="compositionally biased region" description="Basic and acidic residues" evidence="1">
    <location>
        <begin position="275"/>
        <end position="284"/>
    </location>
</feature>
<feature type="compositionally biased region" description="Basic and acidic residues" evidence="1">
    <location>
        <begin position="119"/>
        <end position="130"/>
    </location>
</feature>
<feature type="compositionally biased region" description="Basic and acidic residues" evidence="1">
    <location>
        <begin position="445"/>
        <end position="462"/>
    </location>
</feature>
<feature type="compositionally biased region" description="Low complexity" evidence="1">
    <location>
        <begin position="159"/>
        <end position="179"/>
    </location>
</feature>
<evidence type="ECO:0000313" key="2">
    <source>
        <dbReference type="EMBL" id="CAJ2510382.1"/>
    </source>
</evidence>
<feature type="compositionally biased region" description="Polar residues" evidence="1">
    <location>
        <begin position="95"/>
        <end position="113"/>
    </location>
</feature>
<sequence>MPIAREPSQRGLNWVRWNSSKTSLTSVKSNSPTEIVHLGGSRVGTPTESESSSPEQVKQKERPVTRWTFRGPPPDPPGRGLTGANTDSVVDEDATSTYSDSPTDNDRPTTQWYITEWRGPGDRDTTHDEAPDQVLLMASPGLSPSPLNIPTDKKPTYPPRTSSSPSSTVTSPMASAVTSPMGFSRFPSGNSSPTSLSAPKLRSPLPPPYSPSSLYHSILAETLPPTTASEGEKRSRLLDPVPALRRTQSHADVQKRAQWKALPPRPPLEEDEDGEREKEPERQHIGRLMKLDTSVGGKSSNPSPYVQSPYADGTRVLPPLMSPPPNGPLPAVTERQLDARSRSKSRGRSESKRSESKPRSASGEGKKERSPPRQSTRPPQTQQGQQGQQVAQQGQKPKLTPQERLWLHRNYRGEATFLKAWGLHITKEEDREEGIKVLRELMAGEAKEESREERRQNPHSRSDSTPATMTFFTAPPTRDGAGLVAIAEERNSRELRVQQTKESLGYVSGANGELWRAGKNVDSGRLMIPLGGFNTKHHSRTESEGSVLGAYLDIRMSRP</sequence>
<proteinExistence type="predicted"/>
<feature type="compositionally biased region" description="Basic and acidic residues" evidence="1">
    <location>
        <begin position="335"/>
        <end position="371"/>
    </location>
</feature>
<keyword evidence="3" id="KW-1185">Reference proteome</keyword>
<comment type="caution">
    <text evidence="2">The sequence shown here is derived from an EMBL/GenBank/DDBJ whole genome shotgun (WGS) entry which is preliminary data.</text>
</comment>
<feature type="compositionally biased region" description="Polar residues" evidence="1">
    <location>
        <begin position="296"/>
        <end position="306"/>
    </location>
</feature>
<feature type="compositionally biased region" description="Low complexity" evidence="1">
    <location>
        <begin position="465"/>
        <end position="477"/>
    </location>
</feature>
<dbReference type="AlphaFoldDB" id="A0AAI8YMN1"/>
<dbReference type="EMBL" id="CAUWAG010000014">
    <property type="protein sequence ID" value="CAJ2510382.1"/>
    <property type="molecule type" value="Genomic_DNA"/>
</dbReference>
<feature type="region of interest" description="Disordered" evidence="1">
    <location>
        <begin position="19"/>
        <end position="406"/>
    </location>
</feature>
<reference evidence="2" key="1">
    <citation type="submission" date="2023-10" db="EMBL/GenBank/DDBJ databases">
        <authorList>
            <person name="Hackl T."/>
        </authorList>
    </citation>
    <scope>NUCLEOTIDE SEQUENCE</scope>
</reference>
<feature type="region of interest" description="Disordered" evidence="1">
    <location>
        <begin position="443"/>
        <end position="478"/>
    </location>
</feature>